<evidence type="ECO:0000313" key="2">
    <source>
        <dbReference type="Proteomes" id="UP000464186"/>
    </source>
</evidence>
<keyword evidence="2" id="KW-1185">Reference proteome</keyword>
<dbReference type="EMBL" id="CP047898">
    <property type="protein sequence ID" value="QHK21813.1"/>
    <property type="molecule type" value="Genomic_DNA"/>
</dbReference>
<protein>
    <submittedName>
        <fullName evidence="1">Uncharacterized protein</fullName>
    </submittedName>
</protein>
<sequence>MGSFHGHQRAFLLAVHGHKLLAIDKRAAKAAAEETFAAHVLVLHKAGATISAMRRELGCSDSRIKRVLELNGVDRIPQQNHASKDERLVRAQRALRLQEGGYTRNEIAAKMECSFETVKAMLKDAKFYADPWTDVERLYLVRTSRDPSVTILSFDAAATKLQVTPSKLKSARRDFSIVSSLHPNILES</sequence>
<dbReference type="AlphaFoldDB" id="A0A6P1NRU5"/>
<gene>
    <name evidence="1" type="ORF">GU243_21475</name>
</gene>
<evidence type="ECO:0000313" key="1">
    <source>
        <dbReference type="EMBL" id="QHK21813.1"/>
    </source>
</evidence>
<organism evidence="1 2">
    <name type="scientific">Pseudarthrobacter psychrotolerans</name>
    <dbReference type="NCBI Taxonomy" id="2697569"/>
    <lineage>
        <taxon>Bacteria</taxon>
        <taxon>Bacillati</taxon>
        <taxon>Actinomycetota</taxon>
        <taxon>Actinomycetes</taxon>
        <taxon>Micrococcales</taxon>
        <taxon>Micrococcaceae</taxon>
        <taxon>Pseudarthrobacter</taxon>
    </lineage>
</organism>
<reference evidence="1 2" key="1">
    <citation type="submission" date="2020-01" db="EMBL/GenBank/DDBJ databases">
        <title>Pseudarthrobacter psychrotolerans sp. nov., isolated from antarctic soil.</title>
        <authorList>
            <person name="Shin Y."/>
            <person name="Park W."/>
        </authorList>
    </citation>
    <scope>NUCLEOTIDE SEQUENCE [LARGE SCALE GENOMIC DNA]</scope>
    <source>
        <strain evidence="1 2">YJ56</strain>
    </source>
</reference>
<dbReference type="KEGG" id="psey:GU243_21475"/>
<dbReference type="Proteomes" id="UP000464186">
    <property type="component" value="Chromosome"/>
</dbReference>
<accession>A0A6P1NRU5</accession>
<name>A0A6P1NRU5_9MICC</name>
<proteinExistence type="predicted"/>